<evidence type="ECO:0000313" key="5">
    <source>
        <dbReference type="Proteomes" id="UP000241436"/>
    </source>
</evidence>
<evidence type="ECO:0000259" key="3">
    <source>
        <dbReference type="PROSITE" id="PS50110"/>
    </source>
</evidence>
<evidence type="ECO:0000256" key="1">
    <source>
        <dbReference type="ARBA" id="ARBA00022553"/>
    </source>
</evidence>
<dbReference type="Pfam" id="PF00072">
    <property type="entry name" value="Response_reg"/>
    <property type="match status" value="1"/>
</dbReference>
<dbReference type="PANTHER" id="PTHR44591:SF3">
    <property type="entry name" value="RESPONSE REGULATORY DOMAIN-CONTAINING PROTEIN"/>
    <property type="match status" value="1"/>
</dbReference>
<dbReference type="SUPFAM" id="SSF52172">
    <property type="entry name" value="CheY-like"/>
    <property type="match status" value="1"/>
</dbReference>
<protein>
    <submittedName>
        <fullName evidence="4">Response regulator</fullName>
    </submittedName>
</protein>
<organism evidence="4 5">
    <name type="scientific">Candidatus Methylomirabilis limnetica</name>
    <dbReference type="NCBI Taxonomy" id="2033718"/>
    <lineage>
        <taxon>Bacteria</taxon>
        <taxon>Candidatus Methylomirabilota</taxon>
        <taxon>Candidatus Methylomirabilia</taxon>
        <taxon>Candidatus Methylomirabilales</taxon>
        <taxon>Candidatus Methylomirabilaceae</taxon>
        <taxon>Candidatus Methylomirabilis</taxon>
    </lineage>
</organism>
<comment type="caution">
    <text evidence="4">The sequence shown here is derived from an EMBL/GenBank/DDBJ whole genome shotgun (WGS) entry which is preliminary data.</text>
</comment>
<proteinExistence type="predicted"/>
<dbReference type="Gene3D" id="3.40.50.2300">
    <property type="match status" value="1"/>
</dbReference>
<dbReference type="SMART" id="SM00448">
    <property type="entry name" value="REC"/>
    <property type="match status" value="1"/>
</dbReference>
<keyword evidence="5" id="KW-1185">Reference proteome</keyword>
<name>A0A2T4TWS8_9BACT</name>
<evidence type="ECO:0000256" key="2">
    <source>
        <dbReference type="PROSITE-ProRule" id="PRU00169"/>
    </source>
</evidence>
<dbReference type="InterPro" id="IPR001789">
    <property type="entry name" value="Sig_transdc_resp-reg_receiver"/>
</dbReference>
<reference evidence="5" key="2">
    <citation type="journal article" date="2018" name="Environ. Microbiol.">
        <title>Bloom of a denitrifying methanotroph, 'Candidatus Methylomirabilis limnetica', in a deep stratified lake.</title>
        <authorList>
            <person name="Graf J.S."/>
            <person name="Mayr M.J."/>
            <person name="Marchant H.K."/>
            <person name="Tienken D."/>
            <person name="Hach P.F."/>
            <person name="Brand A."/>
            <person name="Schubert C.J."/>
            <person name="Kuypers M.M."/>
            <person name="Milucka J."/>
        </authorList>
    </citation>
    <scope>NUCLEOTIDE SEQUENCE [LARGE SCALE GENOMIC DNA]</scope>
    <source>
        <strain evidence="5">Zug</strain>
    </source>
</reference>
<dbReference type="AlphaFoldDB" id="A0A2T4TWS8"/>
<dbReference type="OrthoDB" id="9808843at2"/>
<dbReference type="CDD" id="cd17546">
    <property type="entry name" value="REC_hyHK_CKI1_RcsC-like"/>
    <property type="match status" value="1"/>
</dbReference>
<dbReference type="PROSITE" id="PS50110">
    <property type="entry name" value="RESPONSE_REGULATORY"/>
    <property type="match status" value="1"/>
</dbReference>
<reference evidence="4 5" key="1">
    <citation type="submission" date="2017-09" db="EMBL/GenBank/DDBJ databases">
        <title>Bloom of a denitrifying methanotroph, Candidatus Methylomirabilis limnetica, in a deep stratified lake.</title>
        <authorList>
            <person name="Graf J.S."/>
            <person name="Marchant H.K."/>
            <person name="Tienken D."/>
            <person name="Hach P.F."/>
            <person name="Brand A."/>
            <person name="Schubert C.J."/>
            <person name="Kuypers M.M."/>
            <person name="Milucka J."/>
        </authorList>
    </citation>
    <scope>NUCLEOTIDE SEQUENCE [LARGE SCALE GENOMIC DNA]</scope>
    <source>
        <strain evidence="4 5">Zug</strain>
    </source>
</reference>
<feature type="domain" description="Response regulatory" evidence="3">
    <location>
        <begin position="12"/>
        <end position="126"/>
    </location>
</feature>
<gene>
    <name evidence="4" type="ORF">CLG94_07265</name>
</gene>
<accession>A0A2T4TWS8</accession>
<keyword evidence="1 2" id="KW-0597">Phosphoprotein</keyword>
<sequence length="128" mass="14173">MSAQRLNDARQKILVVDDDCTLRELLADYLERVGFEVRTAPDGRAGLDALDGCHFDLILTDYRMSAMTGIEMAAVIRRSDTVTPIILITGDFYELNAEIVAQAGITRMLPKPLKLNELLTCVQTAKST</sequence>
<dbReference type="GO" id="GO:0000160">
    <property type="term" value="P:phosphorelay signal transduction system"/>
    <property type="evidence" value="ECO:0007669"/>
    <property type="project" value="InterPro"/>
</dbReference>
<dbReference type="RefSeq" id="WP_107562203.1">
    <property type="nucleotide sequence ID" value="NZ_NVQC01000022.1"/>
</dbReference>
<dbReference type="InterPro" id="IPR011006">
    <property type="entry name" value="CheY-like_superfamily"/>
</dbReference>
<evidence type="ECO:0000313" key="4">
    <source>
        <dbReference type="EMBL" id="PTL35571.1"/>
    </source>
</evidence>
<feature type="modified residue" description="4-aspartylphosphate" evidence="2">
    <location>
        <position position="61"/>
    </location>
</feature>
<dbReference type="PANTHER" id="PTHR44591">
    <property type="entry name" value="STRESS RESPONSE REGULATOR PROTEIN 1"/>
    <property type="match status" value="1"/>
</dbReference>
<dbReference type="Proteomes" id="UP000241436">
    <property type="component" value="Unassembled WGS sequence"/>
</dbReference>
<dbReference type="EMBL" id="NVQC01000022">
    <property type="protein sequence ID" value="PTL35571.1"/>
    <property type="molecule type" value="Genomic_DNA"/>
</dbReference>
<dbReference type="InterPro" id="IPR050595">
    <property type="entry name" value="Bact_response_regulator"/>
</dbReference>